<feature type="non-terminal residue" evidence="1">
    <location>
        <position position="256"/>
    </location>
</feature>
<protein>
    <submittedName>
        <fullName evidence="1">Integrase</fullName>
    </submittedName>
</protein>
<reference evidence="1" key="2">
    <citation type="submission" date="2021-04" db="EMBL/GenBank/DDBJ databases">
        <authorList>
            <person name="Gilroy R."/>
        </authorList>
    </citation>
    <scope>NUCLEOTIDE SEQUENCE</scope>
    <source>
        <strain evidence="1">ChiBcec15-1070</strain>
    </source>
</reference>
<proteinExistence type="predicted"/>
<evidence type="ECO:0000313" key="2">
    <source>
        <dbReference type="Proteomes" id="UP000823926"/>
    </source>
</evidence>
<accession>A0A9D1QE93</accession>
<evidence type="ECO:0000313" key="1">
    <source>
        <dbReference type="EMBL" id="HIW11004.1"/>
    </source>
</evidence>
<dbReference type="AlphaFoldDB" id="A0A9D1QE93"/>
<sequence>MKVSVYLKKCSPETSNICFRVREKSVDIKVVSPLEVQDRYWDSDTLSYRRTTAVPAVEQKRLPEQIASIIERAEKTFSDKADSRWMKQVIEDVLYPARAFERNHPNLLARVHEYLEKFDGAERTKEHIVRFERKMTRYHDYRREILGETDFTLFVETVTLEQMNDFRDYVVNEYRLRQEHPDFYAPRMLINHRPRPLSGTTVINIMNLFCTFLHWCKKMKYSDNGVYALYGCKEPTYGDPFYLTSEERNILYDADL</sequence>
<dbReference type="EMBL" id="DXHL01000028">
    <property type="protein sequence ID" value="HIW11004.1"/>
    <property type="molecule type" value="Genomic_DNA"/>
</dbReference>
<comment type="caution">
    <text evidence="1">The sequence shown here is derived from an EMBL/GenBank/DDBJ whole genome shotgun (WGS) entry which is preliminary data.</text>
</comment>
<gene>
    <name evidence="1" type="ORF">H9888_05815</name>
</gene>
<organism evidence="1 2">
    <name type="scientific">Candidatus Rikenella faecigallinarum</name>
    <dbReference type="NCBI Taxonomy" id="2838745"/>
    <lineage>
        <taxon>Bacteria</taxon>
        <taxon>Pseudomonadati</taxon>
        <taxon>Bacteroidota</taxon>
        <taxon>Bacteroidia</taxon>
        <taxon>Bacteroidales</taxon>
        <taxon>Rikenellaceae</taxon>
        <taxon>Rikenella</taxon>
    </lineage>
</organism>
<reference evidence="1" key="1">
    <citation type="journal article" date="2021" name="PeerJ">
        <title>Extensive microbial diversity within the chicken gut microbiome revealed by metagenomics and culture.</title>
        <authorList>
            <person name="Gilroy R."/>
            <person name="Ravi A."/>
            <person name="Getino M."/>
            <person name="Pursley I."/>
            <person name="Horton D.L."/>
            <person name="Alikhan N.F."/>
            <person name="Baker D."/>
            <person name="Gharbi K."/>
            <person name="Hall N."/>
            <person name="Watson M."/>
            <person name="Adriaenssens E.M."/>
            <person name="Foster-Nyarko E."/>
            <person name="Jarju S."/>
            <person name="Secka A."/>
            <person name="Antonio M."/>
            <person name="Oren A."/>
            <person name="Chaudhuri R.R."/>
            <person name="La Ragione R."/>
            <person name="Hildebrand F."/>
            <person name="Pallen M.J."/>
        </authorList>
    </citation>
    <scope>NUCLEOTIDE SEQUENCE</scope>
    <source>
        <strain evidence="1">ChiBcec15-1070</strain>
    </source>
</reference>
<name>A0A9D1QE93_9BACT</name>
<dbReference type="Proteomes" id="UP000823926">
    <property type="component" value="Unassembled WGS sequence"/>
</dbReference>